<name>A0A9D1RBT8_9FIRM</name>
<evidence type="ECO:0000313" key="1">
    <source>
        <dbReference type="EMBL" id="HIW84173.1"/>
    </source>
</evidence>
<proteinExistence type="predicted"/>
<reference evidence="1" key="1">
    <citation type="journal article" date="2021" name="PeerJ">
        <title>Extensive microbial diversity within the chicken gut microbiome revealed by metagenomics and culture.</title>
        <authorList>
            <person name="Gilroy R."/>
            <person name="Ravi A."/>
            <person name="Getino M."/>
            <person name="Pursley I."/>
            <person name="Horton D.L."/>
            <person name="Alikhan N.F."/>
            <person name="Baker D."/>
            <person name="Gharbi K."/>
            <person name="Hall N."/>
            <person name="Watson M."/>
            <person name="Adriaenssens E.M."/>
            <person name="Foster-Nyarko E."/>
            <person name="Jarju S."/>
            <person name="Secka A."/>
            <person name="Antonio M."/>
            <person name="Oren A."/>
            <person name="Chaudhuri R.R."/>
            <person name="La Ragione R."/>
            <person name="Hildebrand F."/>
            <person name="Pallen M.J."/>
        </authorList>
    </citation>
    <scope>NUCLEOTIDE SEQUENCE</scope>
    <source>
        <strain evidence="1">ChiSxjej1B13-11762</strain>
    </source>
</reference>
<organism evidence="1 2">
    <name type="scientific">Candidatus Dorea gallistercoris</name>
    <dbReference type="NCBI Taxonomy" id="2838542"/>
    <lineage>
        <taxon>Bacteria</taxon>
        <taxon>Bacillati</taxon>
        <taxon>Bacillota</taxon>
        <taxon>Clostridia</taxon>
        <taxon>Lachnospirales</taxon>
        <taxon>Lachnospiraceae</taxon>
        <taxon>Dorea</taxon>
    </lineage>
</organism>
<dbReference type="EMBL" id="DXGF01000137">
    <property type="protein sequence ID" value="HIW84173.1"/>
    <property type="molecule type" value="Genomic_DNA"/>
</dbReference>
<evidence type="ECO:0000313" key="2">
    <source>
        <dbReference type="Proteomes" id="UP000824263"/>
    </source>
</evidence>
<comment type="caution">
    <text evidence="1">The sequence shown here is derived from an EMBL/GenBank/DDBJ whole genome shotgun (WGS) entry which is preliminary data.</text>
</comment>
<accession>A0A9D1RBT8</accession>
<reference evidence="1" key="2">
    <citation type="submission" date="2021-04" db="EMBL/GenBank/DDBJ databases">
        <authorList>
            <person name="Gilroy R."/>
        </authorList>
    </citation>
    <scope>NUCLEOTIDE SEQUENCE</scope>
    <source>
        <strain evidence="1">ChiSxjej1B13-11762</strain>
    </source>
</reference>
<dbReference type="AlphaFoldDB" id="A0A9D1RBT8"/>
<dbReference type="Proteomes" id="UP000824263">
    <property type="component" value="Unassembled WGS sequence"/>
</dbReference>
<gene>
    <name evidence="1" type="ORF">H9873_07620</name>
</gene>
<sequence length="96" mass="11359">MLSTPGLSIKYLKKQPYTGSHRGMRFRLYAPKDSATMKVWIYGEPWCFDAAPEGEKTLREFPFTQEGLEEAVQWLNTSYEDKLEYWKERGKSKMRI</sequence>
<protein>
    <submittedName>
        <fullName evidence="1">GNAT family acetyltransferase</fullName>
    </submittedName>
</protein>